<accession>C4WR14</accession>
<dbReference type="AlphaFoldDB" id="C4WR14"/>
<dbReference type="HOGENOM" id="CLU_3155549_0_0_5"/>
<protein>
    <submittedName>
        <fullName evidence="1">Uncharacterized protein</fullName>
    </submittedName>
</protein>
<evidence type="ECO:0000313" key="1">
    <source>
        <dbReference type="EMBL" id="EEQ92768.1"/>
    </source>
</evidence>
<proteinExistence type="predicted"/>
<sequence length="48" mass="5282">MRNKIGDCFGLAICPAQNIRLIPARPIGTRLAAQMRDQDTLKLSVTTL</sequence>
<name>C4WR14_9HYPH</name>
<dbReference type="Proteomes" id="UP000004386">
    <property type="component" value="Unassembled WGS sequence"/>
</dbReference>
<evidence type="ECO:0000313" key="2">
    <source>
        <dbReference type="Proteomes" id="UP000004386"/>
    </source>
</evidence>
<reference evidence="1 2" key="1">
    <citation type="submission" date="2009-05" db="EMBL/GenBank/DDBJ databases">
        <authorList>
            <person name="Setubal J.C."/>
            <person name="Boyle S."/>
            <person name="Crasta O.R."/>
            <person name="Gillespie J.J."/>
            <person name="Kenyon R.W."/>
            <person name="Lu J."/>
            <person name="Mane S."/>
            <person name="Nagrani S."/>
            <person name="Shallom J.M."/>
            <person name="Shallom S."/>
            <person name="Shukla M."/>
            <person name="Snyder E.E."/>
            <person name="Sobral B.W."/>
            <person name="Wattam A.R."/>
            <person name="Will R."/>
            <person name="Williams K."/>
            <person name="Yoo H."/>
            <person name="Munk C."/>
            <person name="Tapia R."/>
            <person name="Green L."/>
            <person name="Rogers Y."/>
            <person name="Detter J.C."/>
            <person name="Bruce D."/>
            <person name="Brettin T.S."/>
            <person name="Tsolis R."/>
        </authorList>
    </citation>
    <scope>NUCLEOTIDE SEQUENCE [LARGE SCALE GENOMIC DNA]</scope>
    <source>
        <strain evidence="1 2">LMG 3301</strain>
    </source>
</reference>
<comment type="caution">
    <text evidence="1">The sequence shown here is derived from an EMBL/GenBank/DDBJ whole genome shotgun (WGS) entry which is preliminary data.</text>
</comment>
<dbReference type="EMBL" id="ACQA01000003">
    <property type="protein sequence ID" value="EEQ92768.1"/>
    <property type="molecule type" value="Genomic_DNA"/>
</dbReference>
<gene>
    <name evidence="1" type="ORF">OINT_4000014</name>
</gene>
<organism evidence="1 2">
    <name type="scientific">Brucella intermedia LMG 3301</name>
    <dbReference type="NCBI Taxonomy" id="641118"/>
    <lineage>
        <taxon>Bacteria</taxon>
        <taxon>Pseudomonadati</taxon>
        <taxon>Pseudomonadota</taxon>
        <taxon>Alphaproteobacteria</taxon>
        <taxon>Hyphomicrobiales</taxon>
        <taxon>Brucellaceae</taxon>
        <taxon>Brucella/Ochrobactrum group</taxon>
        <taxon>Brucella</taxon>
    </lineage>
</organism>